<organism evidence="10 11">
    <name type="scientific">Muntiacus reevesi</name>
    <name type="common">Reeves' muntjac</name>
    <name type="synonym">Cervus reevesi</name>
    <dbReference type="NCBI Taxonomy" id="9886"/>
    <lineage>
        <taxon>Eukaryota</taxon>
        <taxon>Metazoa</taxon>
        <taxon>Chordata</taxon>
        <taxon>Craniata</taxon>
        <taxon>Vertebrata</taxon>
        <taxon>Euteleostomi</taxon>
        <taxon>Mammalia</taxon>
        <taxon>Eutheria</taxon>
        <taxon>Laurasiatheria</taxon>
        <taxon>Artiodactyla</taxon>
        <taxon>Ruminantia</taxon>
        <taxon>Pecora</taxon>
        <taxon>Cervidae</taxon>
        <taxon>Muntiacinae</taxon>
        <taxon>Muntiacus</taxon>
    </lineage>
</organism>
<dbReference type="GO" id="GO:0005783">
    <property type="term" value="C:endoplasmic reticulum"/>
    <property type="evidence" value="ECO:0007669"/>
    <property type="project" value="TreeGrafter"/>
</dbReference>
<evidence type="ECO:0000313" key="10">
    <source>
        <dbReference type="EMBL" id="KAB0369763.1"/>
    </source>
</evidence>
<feature type="region of interest" description="Disordered" evidence="8">
    <location>
        <begin position="238"/>
        <end position="260"/>
    </location>
</feature>
<feature type="transmembrane region" description="Helical" evidence="7">
    <location>
        <begin position="115"/>
        <end position="141"/>
    </location>
</feature>
<keyword evidence="2 7" id="KW-0808">Transferase</keyword>
<dbReference type="PANTHER" id="PTHR22883:SF22">
    <property type="entry name" value="PALMITOYLTRANSFERASE ZDHHC11-RELATED"/>
    <property type="match status" value="1"/>
</dbReference>
<reference evidence="10 11" key="1">
    <citation type="submission" date="2019-06" db="EMBL/GenBank/DDBJ databases">
        <title>Discovery of a novel chromosome fission-fusion reversal in muntjac.</title>
        <authorList>
            <person name="Mudd A.B."/>
            <person name="Bredeson J.V."/>
            <person name="Baum R."/>
            <person name="Hockemeyer D."/>
            <person name="Rokhsar D.S."/>
        </authorList>
    </citation>
    <scope>NUCLEOTIDE SEQUENCE [LARGE SCALE GENOMIC DNA]</scope>
    <source>
        <strain evidence="10">UCam_UCB_Mr</strain>
        <tissue evidence="10">Fibroblast cell line</tissue>
    </source>
</reference>
<feature type="compositionally biased region" description="Polar residues" evidence="8">
    <location>
        <begin position="247"/>
        <end position="260"/>
    </location>
</feature>
<feature type="transmembrane region" description="Helical" evidence="7">
    <location>
        <begin position="23"/>
        <end position="42"/>
    </location>
</feature>
<evidence type="ECO:0000256" key="2">
    <source>
        <dbReference type="ARBA" id="ARBA00022679"/>
    </source>
</evidence>
<accession>A0A5N3X6N2</accession>
<dbReference type="GO" id="GO:0005794">
    <property type="term" value="C:Golgi apparatus"/>
    <property type="evidence" value="ECO:0007669"/>
    <property type="project" value="TreeGrafter"/>
</dbReference>
<dbReference type="EMBL" id="VCEB01000015">
    <property type="protein sequence ID" value="KAB0369763.1"/>
    <property type="molecule type" value="Genomic_DNA"/>
</dbReference>
<dbReference type="AlphaFoldDB" id="A0A5N3X6N2"/>
<dbReference type="Proteomes" id="UP000326062">
    <property type="component" value="Chromosome 13"/>
</dbReference>
<dbReference type="Pfam" id="PF01529">
    <property type="entry name" value="DHHC"/>
    <property type="match status" value="1"/>
</dbReference>
<dbReference type="PANTHER" id="PTHR22883">
    <property type="entry name" value="ZINC FINGER DHHC DOMAIN CONTAINING PROTEIN"/>
    <property type="match status" value="1"/>
</dbReference>
<dbReference type="InterPro" id="IPR001594">
    <property type="entry name" value="Palmitoyltrfase_DHHC"/>
</dbReference>
<dbReference type="InterPro" id="IPR039859">
    <property type="entry name" value="PFA4/ZDH16/20/ERF2-like"/>
</dbReference>
<comment type="caution">
    <text evidence="10">The sequence shown here is derived from an EMBL/GenBank/DDBJ whole genome shotgun (WGS) entry which is preliminary data.</text>
</comment>
<dbReference type="GO" id="GO:0016020">
    <property type="term" value="C:membrane"/>
    <property type="evidence" value="ECO:0007669"/>
    <property type="project" value="UniProtKB-SubCell"/>
</dbReference>
<evidence type="ECO:0000256" key="7">
    <source>
        <dbReference type="RuleBase" id="RU079119"/>
    </source>
</evidence>
<proteinExistence type="inferred from homology"/>
<comment type="similarity">
    <text evidence="7">Belongs to the DHHC palmitoyltransferase family.</text>
</comment>
<evidence type="ECO:0000313" key="11">
    <source>
        <dbReference type="Proteomes" id="UP000326062"/>
    </source>
</evidence>
<evidence type="ECO:0000256" key="3">
    <source>
        <dbReference type="ARBA" id="ARBA00022692"/>
    </source>
</evidence>
<dbReference type="PROSITE" id="PS50216">
    <property type="entry name" value="DHHC"/>
    <property type="match status" value="1"/>
</dbReference>
<evidence type="ECO:0000256" key="6">
    <source>
        <dbReference type="ARBA" id="ARBA00023315"/>
    </source>
</evidence>
<comment type="subcellular location">
    <subcellularLocation>
        <location evidence="1">Membrane</location>
        <topology evidence="1">Multi-pass membrane protein</topology>
    </subcellularLocation>
</comment>
<dbReference type="GO" id="GO:0019706">
    <property type="term" value="F:protein-cysteine S-palmitoyltransferase activity"/>
    <property type="evidence" value="ECO:0007669"/>
    <property type="project" value="UniProtKB-EC"/>
</dbReference>
<keyword evidence="6 7" id="KW-0012">Acyltransferase</keyword>
<evidence type="ECO:0000256" key="5">
    <source>
        <dbReference type="ARBA" id="ARBA00023136"/>
    </source>
</evidence>
<gene>
    <name evidence="10" type="ORF">FD755_018756</name>
</gene>
<sequence length="260" mass="28940">MVVAVSPSWPGLPSPHAWHPEPGVTGGIFFFHFLAHLVTVSIDPAEANVRLKNYSQPMPTFDRSKHPHVIQNQHCHLCEVPVSTKSKHCSACNKCVSGFDHHCKWLNNCVGSRNYWCFFSSVASALAGLLCIIVILLYIFLQYFFNPAALRTDSHYRSISNKDTWLLFLSISPVRTSKGVLLALGLLVLLLALISLLLLGHLLVFHLYLILVRDPQKHRGVRKWAVTVLREMRMEGCGGGGLPSAPQPSTSLKQSENIQP</sequence>
<name>A0A5N3X6N2_MUNRE</name>
<comment type="domain">
    <text evidence="7">The DHHC domain is required for palmitoyltransferase activity.</text>
</comment>
<feature type="domain" description="Palmitoyltransferase DHHC" evidence="9">
    <location>
        <begin position="70"/>
        <end position="211"/>
    </location>
</feature>
<evidence type="ECO:0000259" key="9">
    <source>
        <dbReference type="Pfam" id="PF01529"/>
    </source>
</evidence>
<protein>
    <recommendedName>
        <fullName evidence="7">Palmitoyltransferase</fullName>
        <ecNumber evidence="7">2.3.1.225</ecNumber>
    </recommendedName>
</protein>
<evidence type="ECO:0000256" key="1">
    <source>
        <dbReference type="ARBA" id="ARBA00004141"/>
    </source>
</evidence>
<keyword evidence="4 7" id="KW-1133">Transmembrane helix</keyword>
<keyword evidence="5 7" id="KW-0472">Membrane</keyword>
<comment type="catalytic activity">
    <reaction evidence="7">
        <text>L-cysteinyl-[protein] + hexadecanoyl-CoA = S-hexadecanoyl-L-cysteinyl-[protein] + CoA</text>
        <dbReference type="Rhea" id="RHEA:36683"/>
        <dbReference type="Rhea" id="RHEA-COMP:10131"/>
        <dbReference type="Rhea" id="RHEA-COMP:11032"/>
        <dbReference type="ChEBI" id="CHEBI:29950"/>
        <dbReference type="ChEBI" id="CHEBI:57287"/>
        <dbReference type="ChEBI" id="CHEBI:57379"/>
        <dbReference type="ChEBI" id="CHEBI:74151"/>
        <dbReference type="EC" id="2.3.1.225"/>
    </reaction>
</comment>
<evidence type="ECO:0000256" key="4">
    <source>
        <dbReference type="ARBA" id="ARBA00022989"/>
    </source>
</evidence>
<evidence type="ECO:0000256" key="8">
    <source>
        <dbReference type="SAM" id="MobiDB-lite"/>
    </source>
</evidence>
<feature type="transmembrane region" description="Helical" evidence="7">
    <location>
        <begin position="179"/>
        <end position="212"/>
    </location>
</feature>
<keyword evidence="11" id="KW-1185">Reference proteome</keyword>
<dbReference type="GO" id="GO:0006612">
    <property type="term" value="P:protein targeting to membrane"/>
    <property type="evidence" value="ECO:0007669"/>
    <property type="project" value="TreeGrafter"/>
</dbReference>
<keyword evidence="3 7" id="KW-0812">Transmembrane</keyword>
<dbReference type="EC" id="2.3.1.225" evidence="7"/>